<accession>A0A7G5IHQ7</accession>
<dbReference type="InterPro" id="IPR021139">
    <property type="entry name" value="NYN"/>
</dbReference>
<dbReference type="RefSeq" id="WP_182296223.1">
    <property type="nucleotide sequence ID" value="NZ_CP059851.1"/>
</dbReference>
<dbReference type="EMBL" id="CP059851">
    <property type="protein sequence ID" value="QMW22899.1"/>
    <property type="molecule type" value="Genomic_DNA"/>
</dbReference>
<evidence type="ECO:0000313" key="2">
    <source>
        <dbReference type="EMBL" id="QMW22899.1"/>
    </source>
</evidence>
<sequence length="199" mass="21819">MSTRVIILIDGGHLRAQARREGLDYNVDLIEDVAHALVRANETLVRVVYYDCRPYSGDVALPVSGDPWSFKAGGGWLEELARRNYFAVRVGQLRFRGWKPVRLPLSGTISDQDFRPDFEQKGDGIMLALDLAALVASKAAERVILVSSDGELAPALAVARQSGLQTVGVDFPNGPVHGELEGAFDLIREFEWPGQGSEK</sequence>
<evidence type="ECO:0000313" key="3">
    <source>
        <dbReference type="Proteomes" id="UP000515292"/>
    </source>
</evidence>
<organism evidence="2 3">
    <name type="scientific">Sandaracinobacteroides saxicola</name>
    <dbReference type="NCBI Taxonomy" id="2759707"/>
    <lineage>
        <taxon>Bacteria</taxon>
        <taxon>Pseudomonadati</taxon>
        <taxon>Pseudomonadota</taxon>
        <taxon>Alphaproteobacteria</taxon>
        <taxon>Sphingomonadales</taxon>
        <taxon>Sphingosinicellaceae</taxon>
        <taxon>Sandaracinobacteroides</taxon>
    </lineage>
</organism>
<proteinExistence type="predicted"/>
<evidence type="ECO:0000259" key="1">
    <source>
        <dbReference type="Pfam" id="PF01936"/>
    </source>
</evidence>
<keyword evidence="3" id="KW-1185">Reference proteome</keyword>
<dbReference type="GO" id="GO:0004540">
    <property type="term" value="F:RNA nuclease activity"/>
    <property type="evidence" value="ECO:0007669"/>
    <property type="project" value="InterPro"/>
</dbReference>
<dbReference type="KEGG" id="sand:H3309_16655"/>
<protein>
    <submittedName>
        <fullName evidence="2">NYN domain-containing protein</fullName>
    </submittedName>
</protein>
<name>A0A7G5IHQ7_9SPHN</name>
<reference evidence="2 3" key="1">
    <citation type="submission" date="2020-07" db="EMBL/GenBank/DDBJ databases">
        <title>Complete genome sequence for Sandaracinobacter sp. M6.</title>
        <authorList>
            <person name="Tang Y."/>
            <person name="Liu Q."/>
            <person name="Guo Z."/>
            <person name="Lei P."/>
            <person name="Huang B."/>
        </authorList>
    </citation>
    <scope>NUCLEOTIDE SEQUENCE [LARGE SCALE GENOMIC DNA]</scope>
    <source>
        <strain evidence="2 3">M6</strain>
    </source>
</reference>
<dbReference type="Gene3D" id="3.40.50.1010">
    <property type="entry name" value="5'-nuclease"/>
    <property type="match status" value="1"/>
</dbReference>
<feature type="domain" description="NYN" evidence="1">
    <location>
        <begin position="76"/>
        <end position="171"/>
    </location>
</feature>
<dbReference type="Proteomes" id="UP000515292">
    <property type="component" value="Chromosome"/>
</dbReference>
<gene>
    <name evidence="2" type="ORF">H3309_16655</name>
</gene>
<dbReference type="AlphaFoldDB" id="A0A7G5IHQ7"/>
<dbReference type="Pfam" id="PF01936">
    <property type="entry name" value="NYN"/>
    <property type="match status" value="1"/>
</dbReference>